<gene>
    <name evidence="4" type="ORF">KIK155_LOCUS15168</name>
    <name evidence="5" type="ORF">LUA448_LOCUS30986</name>
    <name evidence="3" type="ORF">TIS948_LOCUS15433</name>
</gene>
<dbReference type="AlphaFoldDB" id="A0A818NYW7"/>
<dbReference type="SUPFAM" id="SSF53098">
    <property type="entry name" value="Ribonuclease H-like"/>
    <property type="match status" value="1"/>
</dbReference>
<dbReference type="OrthoDB" id="2438421at2759"/>
<name>A0A818NYW7_9BILA</name>
<evidence type="ECO:0000313" key="4">
    <source>
        <dbReference type="EMBL" id="CAF3491298.1"/>
    </source>
</evidence>
<keyword evidence="1" id="KW-1133">Transmembrane helix</keyword>
<feature type="domain" description="HAT C-terminal dimerisation" evidence="2">
    <location>
        <begin position="23"/>
        <end position="79"/>
    </location>
</feature>
<dbReference type="GO" id="GO:0046983">
    <property type="term" value="F:protein dimerization activity"/>
    <property type="evidence" value="ECO:0007669"/>
    <property type="project" value="InterPro"/>
</dbReference>
<sequence>MLDVDPVADEIQNYLKLDLNCDDVLQFWQSSGGTFPYLKSLAQIILPIPATSTPSEQVFSTMGLILNAKRTMLLPENVGKGQMFLDTYRSLKNNNIFLYFLLSCTSFFFVFSRTFLVFCYF</sequence>
<evidence type="ECO:0000313" key="6">
    <source>
        <dbReference type="Proteomes" id="UP000663833"/>
    </source>
</evidence>
<keyword evidence="1" id="KW-0472">Membrane</keyword>
<evidence type="ECO:0000313" key="3">
    <source>
        <dbReference type="EMBL" id="CAF3254997.1"/>
    </source>
</evidence>
<dbReference type="Proteomes" id="UP000663833">
    <property type="component" value="Unassembled WGS sequence"/>
</dbReference>
<reference evidence="5" key="1">
    <citation type="submission" date="2021-02" db="EMBL/GenBank/DDBJ databases">
        <authorList>
            <person name="Nowell W R."/>
        </authorList>
    </citation>
    <scope>NUCLEOTIDE SEQUENCE</scope>
</reference>
<evidence type="ECO:0000256" key="1">
    <source>
        <dbReference type="SAM" id="Phobius"/>
    </source>
</evidence>
<evidence type="ECO:0000313" key="5">
    <source>
        <dbReference type="EMBL" id="CAF3612247.1"/>
    </source>
</evidence>
<organism evidence="5 6">
    <name type="scientific">Rotaria socialis</name>
    <dbReference type="NCBI Taxonomy" id="392032"/>
    <lineage>
        <taxon>Eukaryota</taxon>
        <taxon>Metazoa</taxon>
        <taxon>Spiralia</taxon>
        <taxon>Gnathifera</taxon>
        <taxon>Rotifera</taxon>
        <taxon>Eurotatoria</taxon>
        <taxon>Bdelloidea</taxon>
        <taxon>Philodinida</taxon>
        <taxon>Philodinidae</taxon>
        <taxon>Rotaria</taxon>
    </lineage>
</organism>
<dbReference type="EMBL" id="CAJNYV010002660">
    <property type="protein sequence ID" value="CAF3491298.1"/>
    <property type="molecule type" value="Genomic_DNA"/>
</dbReference>
<comment type="caution">
    <text evidence="5">The sequence shown here is derived from an EMBL/GenBank/DDBJ whole genome shotgun (WGS) entry which is preliminary data.</text>
</comment>
<dbReference type="InterPro" id="IPR012337">
    <property type="entry name" value="RNaseH-like_sf"/>
</dbReference>
<dbReference type="PANTHER" id="PTHR47611:SF3">
    <property type="entry name" value="HAT C-TERMINAL DIMERISATION DOMAIN-CONTAINING PROTEIN"/>
    <property type="match status" value="1"/>
</dbReference>
<dbReference type="EMBL" id="CAJNYD010004619">
    <property type="protein sequence ID" value="CAF3612247.1"/>
    <property type="molecule type" value="Genomic_DNA"/>
</dbReference>
<dbReference type="PANTHER" id="PTHR47611">
    <property type="entry name" value="HAT DIMERISATION DOMAIN, C-TERMINAL"/>
    <property type="match status" value="1"/>
</dbReference>
<dbReference type="Proteomes" id="UP000663865">
    <property type="component" value="Unassembled WGS sequence"/>
</dbReference>
<protein>
    <recommendedName>
        <fullName evidence="2">HAT C-terminal dimerisation domain-containing protein</fullName>
    </recommendedName>
</protein>
<evidence type="ECO:0000259" key="2">
    <source>
        <dbReference type="Pfam" id="PF05699"/>
    </source>
</evidence>
<keyword evidence="1" id="KW-0812">Transmembrane</keyword>
<feature type="transmembrane region" description="Helical" evidence="1">
    <location>
        <begin position="96"/>
        <end position="120"/>
    </location>
</feature>
<accession>A0A818NYW7</accession>
<proteinExistence type="predicted"/>
<dbReference type="Pfam" id="PF05699">
    <property type="entry name" value="Dimer_Tnp_hAT"/>
    <property type="match status" value="1"/>
</dbReference>
<dbReference type="Proteomes" id="UP000663825">
    <property type="component" value="Unassembled WGS sequence"/>
</dbReference>
<dbReference type="InterPro" id="IPR008906">
    <property type="entry name" value="HATC_C_dom"/>
</dbReference>
<dbReference type="EMBL" id="CAJNXB010002501">
    <property type="protein sequence ID" value="CAF3254997.1"/>
    <property type="molecule type" value="Genomic_DNA"/>
</dbReference>